<dbReference type="Gene3D" id="3.90.70.10">
    <property type="entry name" value="Cysteine proteinases"/>
    <property type="match status" value="1"/>
</dbReference>
<dbReference type="PROSITE" id="PS00139">
    <property type="entry name" value="THIOL_PROTEASE_CYS"/>
    <property type="match status" value="1"/>
</dbReference>
<name>X0X5Q4_9ZZZZ</name>
<dbReference type="SUPFAM" id="SSF54001">
    <property type="entry name" value="Cysteine proteinases"/>
    <property type="match status" value="1"/>
</dbReference>
<dbReference type="InterPro" id="IPR013128">
    <property type="entry name" value="Peptidase_C1A"/>
</dbReference>
<organism evidence="3">
    <name type="scientific">marine sediment metagenome</name>
    <dbReference type="NCBI Taxonomy" id="412755"/>
    <lineage>
        <taxon>unclassified sequences</taxon>
        <taxon>metagenomes</taxon>
        <taxon>ecological metagenomes</taxon>
    </lineage>
</organism>
<accession>X0X5Q4</accession>
<dbReference type="GO" id="GO:0006508">
    <property type="term" value="P:proteolysis"/>
    <property type="evidence" value="ECO:0007669"/>
    <property type="project" value="InterPro"/>
</dbReference>
<dbReference type="Pfam" id="PF00112">
    <property type="entry name" value="Peptidase_C1"/>
    <property type="match status" value="1"/>
</dbReference>
<dbReference type="InterPro" id="IPR005590">
    <property type="entry name" value="DUF333"/>
</dbReference>
<feature type="non-terminal residue" evidence="3">
    <location>
        <position position="1"/>
    </location>
</feature>
<evidence type="ECO:0000313" key="3">
    <source>
        <dbReference type="EMBL" id="GAG31953.1"/>
    </source>
</evidence>
<feature type="domain" description="Peptidase C1A papain C-terminal" evidence="2">
    <location>
        <begin position="191"/>
        <end position="246"/>
    </location>
</feature>
<comment type="similarity">
    <text evidence="1">Belongs to the peptidase C1 family.</text>
</comment>
<gene>
    <name evidence="3" type="ORF">S01H1_68416</name>
</gene>
<proteinExistence type="inferred from homology"/>
<evidence type="ECO:0000256" key="1">
    <source>
        <dbReference type="ARBA" id="ARBA00008455"/>
    </source>
</evidence>
<evidence type="ECO:0000259" key="2">
    <source>
        <dbReference type="Pfam" id="PF00112"/>
    </source>
</evidence>
<dbReference type="Pfam" id="PF03891">
    <property type="entry name" value="DUF333"/>
    <property type="match status" value="1"/>
</dbReference>
<comment type="caution">
    <text evidence="3">The sequence shown here is derived from an EMBL/GenBank/DDBJ whole genome shotgun (WGS) entry which is preliminary data.</text>
</comment>
<dbReference type="InterPro" id="IPR000169">
    <property type="entry name" value="Pept_cys_AS"/>
</dbReference>
<dbReference type="GO" id="GO:0008234">
    <property type="term" value="F:cysteine-type peptidase activity"/>
    <property type="evidence" value="ECO:0007669"/>
    <property type="project" value="InterPro"/>
</dbReference>
<dbReference type="AlphaFoldDB" id="X0X5Q4"/>
<protein>
    <recommendedName>
        <fullName evidence="2">Peptidase C1A papain C-terminal domain-containing protein</fullName>
    </recommendedName>
</protein>
<feature type="non-terminal residue" evidence="3">
    <location>
        <position position="248"/>
    </location>
</feature>
<sequence>LALLSLRGVLALGLIALVWALGAGLSQAEQDAPHSSAHTDKWDKTWSGAVSDDVASNDTTLGCDGNALGMANPAAVYCRELGYQYRIVGTDEGQSGICTFPGGSECDEWQFLQGKCGQTYSYCARQGYDSITKTDGKNSFSREYSVCVRGQETIGAATELMGLSEEATRGSFPVEQGLSAPEQGASAVGAPPSFDWRNYDGGDWMTPVKDQGYCGSCWAFSAVGVVEAIHNIATGNPDLDLNLSEEYL</sequence>
<dbReference type="InterPro" id="IPR000668">
    <property type="entry name" value="Peptidase_C1A_C"/>
</dbReference>
<dbReference type="EMBL" id="BARS01045372">
    <property type="protein sequence ID" value="GAG31953.1"/>
    <property type="molecule type" value="Genomic_DNA"/>
</dbReference>
<reference evidence="3" key="1">
    <citation type="journal article" date="2014" name="Front. Microbiol.">
        <title>High frequency of phylogenetically diverse reductive dehalogenase-homologous genes in deep subseafloor sedimentary metagenomes.</title>
        <authorList>
            <person name="Kawai M."/>
            <person name="Futagami T."/>
            <person name="Toyoda A."/>
            <person name="Takaki Y."/>
            <person name="Nishi S."/>
            <person name="Hori S."/>
            <person name="Arai W."/>
            <person name="Tsubouchi T."/>
            <person name="Morono Y."/>
            <person name="Uchiyama I."/>
            <person name="Ito T."/>
            <person name="Fujiyama A."/>
            <person name="Inagaki F."/>
            <person name="Takami H."/>
        </authorList>
    </citation>
    <scope>NUCLEOTIDE SEQUENCE</scope>
    <source>
        <strain evidence="3">Expedition CK06-06</strain>
    </source>
</reference>
<dbReference type="PANTHER" id="PTHR12411">
    <property type="entry name" value="CYSTEINE PROTEASE FAMILY C1-RELATED"/>
    <property type="match status" value="1"/>
</dbReference>
<dbReference type="InterPro" id="IPR038765">
    <property type="entry name" value="Papain-like_cys_pep_sf"/>
</dbReference>